<proteinExistence type="predicted"/>
<dbReference type="EMBL" id="LCYG01000124">
    <property type="protein sequence ID" value="KLK89756.1"/>
    <property type="molecule type" value="Genomic_DNA"/>
</dbReference>
<dbReference type="AlphaFoldDB" id="A0A0H1R4L7"/>
<protein>
    <submittedName>
        <fullName evidence="1">Uncharacterized protein</fullName>
    </submittedName>
</protein>
<sequence length="80" mass="9206">MCLKERGGSREQRLKVQSGTALFLETARRYVIVTQGVIRKPKIAQDHIGSEIDYIPFIAQWAFADVPTRKGHCFQWSEIQ</sequence>
<gene>
    <name evidence="1" type="ORF">AA309_29590</name>
</gene>
<accession>A0A0H1R4L7</accession>
<evidence type="ECO:0000313" key="1">
    <source>
        <dbReference type="EMBL" id="KLK89756.1"/>
    </source>
</evidence>
<evidence type="ECO:0000313" key="2">
    <source>
        <dbReference type="Proteomes" id="UP000035489"/>
    </source>
</evidence>
<comment type="caution">
    <text evidence="1">The sequence shown here is derived from an EMBL/GenBank/DDBJ whole genome shotgun (WGS) entry which is preliminary data.</text>
</comment>
<dbReference type="PATRIC" id="fig|1225564.3.peg.651"/>
<organism evidence="1 2">
    <name type="scientific">Microvirga vignae</name>
    <dbReference type="NCBI Taxonomy" id="1225564"/>
    <lineage>
        <taxon>Bacteria</taxon>
        <taxon>Pseudomonadati</taxon>
        <taxon>Pseudomonadota</taxon>
        <taxon>Alphaproteobacteria</taxon>
        <taxon>Hyphomicrobiales</taxon>
        <taxon>Methylobacteriaceae</taxon>
        <taxon>Microvirga</taxon>
    </lineage>
</organism>
<name>A0A0H1R4L7_9HYPH</name>
<dbReference type="Proteomes" id="UP000035489">
    <property type="component" value="Unassembled WGS sequence"/>
</dbReference>
<reference evidence="1 2" key="1">
    <citation type="submission" date="2015-05" db="EMBL/GenBank/DDBJ databases">
        <title>Draft genome sequence of Microvirga vignae strain BR3299, a novel nitrogen fixing bacteria isolated from Brazil semi-aired region.</title>
        <authorList>
            <person name="Zilli J.E."/>
            <person name="Passos S.R."/>
            <person name="Leite J."/>
            <person name="Baldani J.I."/>
            <person name="Xavier G.R."/>
            <person name="Rumjaneck N.G."/>
            <person name="Simoes-Araujo J.L."/>
        </authorList>
    </citation>
    <scope>NUCLEOTIDE SEQUENCE [LARGE SCALE GENOMIC DNA]</scope>
    <source>
        <strain evidence="1 2">BR3299</strain>
    </source>
</reference>
<keyword evidence="2" id="KW-1185">Reference proteome</keyword>